<gene>
    <name evidence="1" type="ORF">ACFYY5_29970</name>
</gene>
<accession>A0ABW6TQX6</accession>
<reference evidence="1 2" key="1">
    <citation type="submission" date="2024-10" db="EMBL/GenBank/DDBJ databases">
        <title>The Natural Products Discovery Center: Release of the First 8490 Sequenced Strains for Exploring Actinobacteria Biosynthetic Diversity.</title>
        <authorList>
            <person name="Kalkreuter E."/>
            <person name="Kautsar S.A."/>
            <person name="Yang D."/>
            <person name="Bader C.D."/>
            <person name="Teijaro C.N."/>
            <person name="Fluegel L."/>
            <person name="Davis C.M."/>
            <person name="Simpson J.R."/>
            <person name="Lauterbach L."/>
            <person name="Steele A.D."/>
            <person name="Gui C."/>
            <person name="Meng S."/>
            <person name="Li G."/>
            <person name="Viehrig K."/>
            <person name="Ye F."/>
            <person name="Su P."/>
            <person name="Kiefer A.F."/>
            <person name="Nichols A."/>
            <person name="Cepeda A.J."/>
            <person name="Yan W."/>
            <person name="Fan B."/>
            <person name="Jiang Y."/>
            <person name="Adhikari A."/>
            <person name="Zheng C.-J."/>
            <person name="Schuster L."/>
            <person name="Cowan T.M."/>
            <person name="Smanski M.J."/>
            <person name="Chevrette M.G."/>
            <person name="De Carvalho L.P.S."/>
            <person name="Shen B."/>
        </authorList>
    </citation>
    <scope>NUCLEOTIDE SEQUENCE [LARGE SCALE GENOMIC DNA]</scope>
    <source>
        <strain evidence="1 2">NPDC001867</strain>
    </source>
</reference>
<keyword evidence="2" id="KW-1185">Reference proteome</keyword>
<organism evidence="1 2">
    <name type="scientific">Nocardia elegans</name>
    <dbReference type="NCBI Taxonomy" id="300029"/>
    <lineage>
        <taxon>Bacteria</taxon>
        <taxon>Bacillati</taxon>
        <taxon>Actinomycetota</taxon>
        <taxon>Actinomycetes</taxon>
        <taxon>Mycobacteriales</taxon>
        <taxon>Nocardiaceae</taxon>
        <taxon>Nocardia</taxon>
    </lineage>
</organism>
<evidence type="ECO:0000313" key="1">
    <source>
        <dbReference type="EMBL" id="MFF4027083.1"/>
    </source>
</evidence>
<evidence type="ECO:0000313" key="2">
    <source>
        <dbReference type="Proteomes" id="UP001602089"/>
    </source>
</evidence>
<dbReference type="EMBL" id="JBIATK010000012">
    <property type="protein sequence ID" value="MFF4027083.1"/>
    <property type="molecule type" value="Genomic_DNA"/>
</dbReference>
<sequence>MLAATEERARRLDREFTGSMTAAPRTALQSALAVLAADAGLPGAGGVRSPG</sequence>
<name>A0ABW6TQX6_9NOCA</name>
<protein>
    <submittedName>
        <fullName evidence="1">Uncharacterized protein</fullName>
    </submittedName>
</protein>
<proteinExistence type="predicted"/>
<comment type="caution">
    <text evidence="1">The sequence shown here is derived from an EMBL/GenBank/DDBJ whole genome shotgun (WGS) entry which is preliminary data.</text>
</comment>
<dbReference type="RefSeq" id="WP_157110965.1">
    <property type="nucleotide sequence ID" value="NZ_JADLPS010000011.1"/>
</dbReference>
<dbReference type="Proteomes" id="UP001602089">
    <property type="component" value="Unassembled WGS sequence"/>
</dbReference>